<keyword evidence="1" id="KW-1133">Transmembrane helix</keyword>
<protein>
    <submittedName>
        <fullName evidence="2">Membrane-associated HD superfamily phosphohydrolase</fullName>
    </submittedName>
</protein>
<dbReference type="AlphaFoldDB" id="A0A646MPX6"/>
<evidence type="ECO:0000313" key="2">
    <source>
        <dbReference type="EMBL" id="MBB6364537.1"/>
    </source>
</evidence>
<name>A0A646MPX6_ACILW</name>
<dbReference type="EMBL" id="JACHLA010000021">
    <property type="protein sequence ID" value="MBB6364537.1"/>
    <property type="molecule type" value="Genomic_DNA"/>
</dbReference>
<proteinExistence type="predicted"/>
<accession>A0A646MPX6</accession>
<feature type="transmembrane region" description="Helical" evidence="1">
    <location>
        <begin position="5"/>
        <end position="22"/>
    </location>
</feature>
<dbReference type="EMBL" id="CP054803">
    <property type="protein sequence ID" value="QKU20213.1"/>
    <property type="molecule type" value="Genomic_DNA"/>
</dbReference>
<evidence type="ECO:0000313" key="3">
    <source>
        <dbReference type="EMBL" id="QKU20213.1"/>
    </source>
</evidence>
<evidence type="ECO:0000313" key="5">
    <source>
        <dbReference type="Proteomes" id="UP000548425"/>
    </source>
</evidence>
<sequence length="115" mass="13240">MLKDLILTLALLCVCFILMITLNNWQFSAQTNLLISSIFISWTILKFVGHRIYFHASYLLIMAILVMLQQFEEIFWAMTGVMAGFGLYTLLQVILIPALKEKLHLSFGKSPWVVK</sequence>
<keyword evidence="1" id="KW-0812">Transmembrane</keyword>
<evidence type="ECO:0000256" key="1">
    <source>
        <dbReference type="SAM" id="Phobius"/>
    </source>
</evidence>
<dbReference type="RefSeq" id="WP_005245563.1">
    <property type="nucleotide sequence ID" value="NZ_CAYTBE010000062.1"/>
</dbReference>
<reference evidence="3 4" key="1">
    <citation type="submission" date="2019-11" db="EMBL/GenBank/DDBJ databases">
        <title>FDA dAtabase for Regulatory Grade micrObial Sequences (FDA-ARGOS): Supporting development and validation of Infectious Disease Dx tests.</title>
        <authorList>
            <person name="Patel R."/>
            <person name="Rucinski S."/>
            <person name="Tallon L."/>
            <person name="Sadzewicz L."/>
            <person name="Vavikolanu K."/>
            <person name="Mehta A."/>
            <person name="Aluvathingal J."/>
            <person name="Nadendla S."/>
            <person name="Nandy P."/>
            <person name="Geyer C."/>
            <person name="Yan Y."/>
            <person name="Sichtig H."/>
        </authorList>
    </citation>
    <scope>NUCLEOTIDE SEQUENCE [LARGE SCALE GENOMIC DNA]</scope>
    <source>
        <strain evidence="3 4">FDAARGOS_557</strain>
    </source>
</reference>
<dbReference type="Proteomes" id="UP000509126">
    <property type="component" value="Chromosome"/>
</dbReference>
<feature type="transmembrane region" description="Helical" evidence="1">
    <location>
        <begin position="52"/>
        <end position="68"/>
    </location>
</feature>
<feature type="transmembrane region" description="Helical" evidence="1">
    <location>
        <begin position="74"/>
        <end position="99"/>
    </location>
</feature>
<gene>
    <name evidence="3" type="ORF">FOB19_01370</name>
    <name evidence="2" type="ORF">HNP34_002691</name>
</gene>
<keyword evidence="1" id="KW-0472">Membrane</keyword>
<dbReference type="Proteomes" id="UP000548425">
    <property type="component" value="Unassembled WGS sequence"/>
</dbReference>
<evidence type="ECO:0000313" key="4">
    <source>
        <dbReference type="Proteomes" id="UP000509126"/>
    </source>
</evidence>
<organism evidence="3 4">
    <name type="scientific">Acinetobacter lwoffii</name>
    <dbReference type="NCBI Taxonomy" id="28090"/>
    <lineage>
        <taxon>Bacteria</taxon>
        <taxon>Pseudomonadati</taxon>
        <taxon>Pseudomonadota</taxon>
        <taxon>Gammaproteobacteria</taxon>
        <taxon>Moraxellales</taxon>
        <taxon>Moraxellaceae</taxon>
        <taxon>Acinetobacter</taxon>
    </lineage>
</organism>
<reference evidence="2 5" key="2">
    <citation type="submission" date="2020-08" db="EMBL/GenBank/DDBJ databases">
        <title>Functional genomics of gut bacteria from endangered species of beetles.</title>
        <authorList>
            <person name="Carlos-Shanley C."/>
        </authorList>
    </citation>
    <scope>NUCLEOTIDE SEQUENCE [LARGE SCALE GENOMIC DNA]</scope>
    <source>
        <strain evidence="2 5">S00127</strain>
    </source>
</reference>